<dbReference type="EMBL" id="JAVDSG010000001">
    <property type="protein sequence ID" value="MDR6593551.1"/>
    <property type="molecule type" value="Genomic_DNA"/>
</dbReference>
<comment type="caution">
    <text evidence="1">The sequence shown here is derived from an EMBL/GenBank/DDBJ whole genome shotgun (WGS) entry which is preliminary data.</text>
</comment>
<proteinExistence type="predicted"/>
<dbReference type="RefSeq" id="WP_310306360.1">
    <property type="nucleotide sequence ID" value="NZ_BAAAXB010000001.1"/>
</dbReference>
<gene>
    <name evidence="1" type="ORF">J2S66_001935</name>
</gene>
<protein>
    <submittedName>
        <fullName evidence="1">Uncharacterized protein</fullName>
    </submittedName>
</protein>
<sequence>MLGLLRIPTTPNATPFLPGDGSCAQAASMPARDFVRVGCAVTLKRVSVFFVLELATRYAHILSTTTKPDGPWKT</sequence>
<evidence type="ECO:0000313" key="1">
    <source>
        <dbReference type="EMBL" id="MDR6593551.1"/>
    </source>
</evidence>
<accession>A0ABU1PSC5</accession>
<organism evidence="1 2">
    <name type="scientific">Saccharothrix longispora</name>
    <dbReference type="NCBI Taxonomy" id="33920"/>
    <lineage>
        <taxon>Bacteria</taxon>
        <taxon>Bacillati</taxon>
        <taxon>Actinomycetota</taxon>
        <taxon>Actinomycetes</taxon>
        <taxon>Pseudonocardiales</taxon>
        <taxon>Pseudonocardiaceae</taxon>
        <taxon>Saccharothrix</taxon>
    </lineage>
</organism>
<dbReference type="Proteomes" id="UP001268819">
    <property type="component" value="Unassembled WGS sequence"/>
</dbReference>
<keyword evidence="2" id="KW-1185">Reference proteome</keyword>
<name>A0ABU1PSC5_9PSEU</name>
<reference evidence="1 2" key="1">
    <citation type="submission" date="2023-07" db="EMBL/GenBank/DDBJ databases">
        <title>Sequencing the genomes of 1000 actinobacteria strains.</title>
        <authorList>
            <person name="Klenk H.-P."/>
        </authorList>
    </citation>
    <scope>NUCLEOTIDE SEQUENCE [LARGE SCALE GENOMIC DNA]</scope>
    <source>
        <strain evidence="1 2">DSM 43749</strain>
    </source>
</reference>
<evidence type="ECO:0000313" key="2">
    <source>
        <dbReference type="Proteomes" id="UP001268819"/>
    </source>
</evidence>